<organism evidence="6 7">
    <name type="scientific">Thermosediminibacter oceani (strain ATCC BAA-1034 / DSM 16646 / JW/IW-1228P)</name>
    <dbReference type="NCBI Taxonomy" id="555079"/>
    <lineage>
        <taxon>Bacteria</taxon>
        <taxon>Bacillati</taxon>
        <taxon>Bacillota</taxon>
        <taxon>Clostridia</taxon>
        <taxon>Thermosediminibacterales</taxon>
        <taxon>Thermosediminibacteraceae</taxon>
        <taxon>Thermosediminibacter</taxon>
    </lineage>
</organism>
<evidence type="ECO:0000256" key="1">
    <source>
        <dbReference type="ARBA" id="ARBA00004167"/>
    </source>
</evidence>
<dbReference type="PANTHER" id="PTHR34478">
    <property type="entry name" value="PROTEIN LEMA"/>
    <property type="match status" value="1"/>
</dbReference>
<dbReference type="AlphaFoldDB" id="D9RYC2"/>
<keyword evidence="3" id="KW-0812">Transmembrane</keyword>
<sequence length="194" mass="21603">MKYKATTTLVAIAVILVMLVAYVLGGYNGLVAAEEDVNGKWSQVENQLQRRADLIPNLVETVKGYAAHEQEIFTEVTRAREKLISAGSVVEKAQAEAELSSALSRLLAIVENYPNLKADANFRQLSDELVGTENRIAVARMDYNNAVQRYNSKIRSFPTVIIARLMGFDKKEYFKAEEGAKEAPKVDFDKKGDQ</sequence>
<evidence type="ECO:0000256" key="4">
    <source>
        <dbReference type="ARBA" id="ARBA00022989"/>
    </source>
</evidence>
<protein>
    <submittedName>
        <fullName evidence="6">LemA family protein</fullName>
    </submittedName>
</protein>
<dbReference type="Gene3D" id="1.20.1440.20">
    <property type="entry name" value="LemA-like domain"/>
    <property type="match status" value="1"/>
</dbReference>
<dbReference type="SUPFAM" id="SSF140478">
    <property type="entry name" value="LemA-like"/>
    <property type="match status" value="1"/>
</dbReference>
<evidence type="ECO:0000256" key="3">
    <source>
        <dbReference type="ARBA" id="ARBA00022692"/>
    </source>
</evidence>
<evidence type="ECO:0000313" key="6">
    <source>
        <dbReference type="EMBL" id="ADL08346.1"/>
    </source>
</evidence>
<keyword evidence="7" id="KW-1185">Reference proteome</keyword>
<reference evidence="6 7" key="1">
    <citation type="journal article" date="2010" name="Stand. Genomic Sci.">
        <title>Complete genome sequence of Thermosediminibacter oceani type strain (JW/IW-1228P).</title>
        <authorList>
            <person name="Pitluck S."/>
            <person name="Yasawong M."/>
            <person name="Munk C."/>
            <person name="Nolan M."/>
            <person name="Lapidus A."/>
            <person name="Lucas S."/>
            <person name="Glavina Del Rio T."/>
            <person name="Tice H."/>
            <person name="Cheng J.F."/>
            <person name="Bruce D."/>
            <person name="Detter C."/>
            <person name="Tapia R."/>
            <person name="Han C."/>
            <person name="Goodwin L."/>
            <person name="Liolios K."/>
            <person name="Ivanova N."/>
            <person name="Mavromatis K."/>
            <person name="Mikhailova N."/>
            <person name="Pati A."/>
            <person name="Chen A."/>
            <person name="Palaniappan K."/>
            <person name="Land M."/>
            <person name="Hauser L."/>
            <person name="Chang Y.J."/>
            <person name="Jeffries C.D."/>
            <person name="Rohde M."/>
            <person name="Spring S."/>
            <person name="Sikorski J."/>
            <person name="Goker M."/>
            <person name="Woyke T."/>
            <person name="Bristow J."/>
            <person name="Eisen J.A."/>
            <person name="Markowitz V."/>
            <person name="Hugenholtz P."/>
            <person name="Kyrpides N.C."/>
            <person name="Klenk H.P."/>
        </authorList>
    </citation>
    <scope>NUCLEOTIDE SEQUENCE [LARGE SCALE GENOMIC DNA]</scope>
    <source>
        <strain evidence="7">ATCC BAA-1034 / DSM 16646 / JW/IW-1228P</strain>
    </source>
</reference>
<dbReference type="EMBL" id="CP002131">
    <property type="protein sequence ID" value="ADL08346.1"/>
    <property type="molecule type" value="Genomic_DNA"/>
</dbReference>
<dbReference type="HOGENOM" id="CLU_056714_0_1_9"/>
<comment type="subcellular location">
    <subcellularLocation>
        <location evidence="1">Membrane</location>
        <topology evidence="1">Single-pass membrane protein</topology>
    </subcellularLocation>
</comment>
<dbReference type="KEGG" id="toc:Toce_1606"/>
<keyword evidence="4" id="KW-1133">Transmembrane helix</keyword>
<evidence type="ECO:0000313" key="7">
    <source>
        <dbReference type="Proteomes" id="UP000000272"/>
    </source>
</evidence>
<dbReference type="Pfam" id="PF04011">
    <property type="entry name" value="LemA"/>
    <property type="match status" value="1"/>
</dbReference>
<comment type="similarity">
    <text evidence="2">Belongs to the LemA family.</text>
</comment>
<dbReference type="PANTHER" id="PTHR34478:SF2">
    <property type="entry name" value="MEMBRANE PROTEIN"/>
    <property type="match status" value="1"/>
</dbReference>
<dbReference type="InterPro" id="IPR023353">
    <property type="entry name" value="LemA-like_dom_sf"/>
</dbReference>
<keyword evidence="5" id="KW-0472">Membrane</keyword>
<evidence type="ECO:0000256" key="5">
    <source>
        <dbReference type="ARBA" id="ARBA00023136"/>
    </source>
</evidence>
<gene>
    <name evidence="6" type="ordered locus">Toce_1606</name>
</gene>
<accession>D9RYC2</accession>
<proteinExistence type="inferred from homology"/>
<dbReference type="eggNOG" id="COG1704">
    <property type="taxonomic scope" value="Bacteria"/>
</dbReference>
<evidence type="ECO:0000256" key="2">
    <source>
        <dbReference type="ARBA" id="ARBA00008854"/>
    </source>
</evidence>
<name>D9RYC2_THEOJ</name>
<dbReference type="GO" id="GO:0016020">
    <property type="term" value="C:membrane"/>
    <property type="evidence" value="ECO:0007669"/>
    <property type="project" value="UniProtKB-SubCell"/>
</dbReference>
<dbReference type="STRING" id="555079.Toce_1606"/>
<dbReference type="Proteomes" id="UP000000272">
    <property type="component" value="Chromosome"/>
</dbReference>
<dbReference type="InterPro" id="IPR007156">
    <property type="entry name" value="MamQ_LemA"/>
</dbReference>